<dbReference type="EMBL" id="BGZK01002821">
    <property type="protein sequence ID" value="GBP96692.1"/>
    <property type="molecule type" value="Genomic_DNA"/>
</dbReference>
<sequence length="119" mass="14095">RMESPLPCSRNRWKFTFGWRYERLFGSSMAAAGDEGYLIAECKSLLECIKLERYRSNFFYFRSLPPGERVWRTVSGHRLNSPENTTQWLVPKTVEQKRKISFNIVYCNRNIDTQECGDK</sequence>
<proteinExistence type="predicted"/>
<comment type="caution">
    <text evidence="1">The sequence shown here is derived from an EMBL/GenBank/DDBJ whole genome shotgun (WGS) entry which is preliminary data.</text>
</comment>
<name>A0A4C2AA54_EUMVA</name>
<feature type="non-terminal residue" evidence="1">
    <location>
        <position position="1"/>
    </location>
</feature>
<dbReference type="Proteomes" id="UP000299102">
    <property type="component" value="Unassembled WGS sequence"/>
</dbReference>
<organism evidence="1 2">
    <name type="scientific">Eumeta variegata</name>
    <name type="common">Bagworm moth</name>
    <name type="synonym">Eumeta japonica</name>
    <dbReference type="NCBI Taxonomy" id="151549"/>
    <lineage>
        <taxon>Eukaryota</taxon>
        <taxon>Metazoa</taxon>
        <taxon>Ecdysozoa</taxon>
        <taxon>Arthropoda</taxon>
        <taxon>Hexapoda</taxon>
        <taxon>Insecta</taxon>
        <taxon>Pterygota</taxon>
        <taxon>Neoptera</taxon>
        <taxon>Endopterygota</taxon>
        <taxon>Lepidoptera</taxon>
        <taxon>Glossata</taxon>
        <taxon>Ditrysia</taxon>
        <taxon>Tineoidea</taxon>
        <taxon>Psychidae</taxon>
        <taxon>Oiketicinae</taxon>
        <taxon>Eumeta</taxon>
    </lineage>
</organism>
<accession>A0A4C2AA54</accession>
<protein>
    <submittedName>
        <fullName evidence="1">Uncharacterized protein</fullName>
    </submittedName>
</protein>
<reference evidence="1 2" key="1">
    <citation type="journal article" date="2019" name="Commun. Biol.">
        <title>The bagworm genome reveals a unique fibroin gene that provides high tensile strength.</title>
        <authorList>
            <person name="Kono N."/>
            <person name="Nakamura H."/>
            <person name="Ohtoshi R."/>
            <person name="Tomita M."/>
            <person name="Numata K."/>
            <person name="Arakawa K."/>
        </authorList>
    </citation>
    <scope>NUCLEOTIDE SEQUENCE [LARGE SCALE GENOMIC DNA]</scope>
</reference>
<evidence type="ECO:0000313" key="2">
    <source>
        <dbReference type="Proteomes" id="UP000299102"/>
    </source>
</evidence>
<evidence type="ECO:0000313" key="1">
    <source>
        <dbReference type="EMBL" id="GBP96692.1"/>
    </source>
</evidence>
<gene>
    <name evidence="1" type="ORF">EVAR_70035_1</name>
</gene>
<keyword evidence="2" id="KW-1185">Reference proteome</keyword>
<dbReference type="AlphaFoldDB" id="A0A4C2AA54"/>